<feature type="compositionally biased region" description="Basic and acidic residues" evidence="1">
    <location>
        <begin position="1"/>
        <end position="16"/>
    </location>
</feature>
<evidence type="ECO:0000313" key="2">
    <source>
        <dbReference type="EMBL" id="MPN19453.1"/>
    </source>
</evidence>
<gene>
    <name evidence="2" type="ORF">SDC9_166822</name>
</gene>
<dbReference type="AlphaFoldDB" id="A0A645G6A2"/>
<sequence>MGQNDAHRDKQEDKACRNPQSHAIGSFQGEIHMADKAFQRYAPMGDGRREIRSE</sequence>
<accession>A0A645G6A2</accession>
<reference evidence="2" key="1">
    <citation type="submission" date="2019-08" db="EMBL/GenBank/DDBJ databases">
        <authorList>
            <person name="Kucharzyk K."/>
            <person name="Murdoch R.W."/>
            <person name="Higgins S."/>
            <person name="Loffler F."/>
        </authorList>
    </citation>
    <scope>NUCLEOTIDE SEQUENCE</scope>
</reference>
<proteinExistence type="predicted"/>
<dbReference type="EMBL" id="VSSQ01067012">
    <property type="protein sequence ID" value="MPN19453.1"/>
    <property type="molecule type" value="Genomic_DNA"/>
</dbReference>
<feature type="region of interest" description="Disordered" evidence="1">
    <location>
        <begin position="1"/>
        <end position="27"/>
    </location>
</feature>
<protein>
    <submittedName>
        <fullName evidence="2">Uncharacterized protein</fullName>
    </submittedName>
</protein>
<name>A0A645G6A2_9ZZZZ</name>
<comment type="caution">
    <text evidence="2">The sequence shown here is derived from an EMBL/GenBank/DDBJ whole genome shotgun (WGS) entry which is preliminary data.</text>
</comment>
<evidence type="ECO:0000256" key="1">
    <source>
        <dbReference type="SAM" id="MobiDB-lite"/>
    </source>
</evidence>
<organism evidence="2">
    <name type="scientific">bioreactor metagenome</name>
    <dbReference type="NCBI Taxonomy" id="1076179"/>
    <lineage>
        <taxon>unclassified sequences</taxon>
        <taxon>metagenomes</taxon>
        <taxon>ecological metagenomes</taxon>
    </lineage>
</organism>